<proteinExistence type="predicted"/>
<accession>A0A7L0ERW6</accession>
<evidence type="ECO:0000256" key="8">
    <source>
        <dbReference type="ARBA" id="ARBA00039652"/>
    </source>
</evidence>
<comment type="function">
    <text evidence="9">Required for activity of the AHR. Upon ligand binding, AHR translocates into the nucleus, where it heterodimerizes with ARNT and induces transcription by binding to xenobiotic response elements (XRE). Not required for the ligand-binding subunit to translocate from the cytosol to the nucleus after ligand binding. The complex initiates transcription of genes involved in the regulation of a variety of biological processes, including angiogenesis, hematopoiesis, drug and lipid metabolism, cell motility and immune modulation. The heterodimer binds to core DNA sequence 5'-TACGTG-3' within the hypoxia response element (HRE) of target gene promoters and functions as a transcriptional regulator of the adaptive response to hypoxia. The heterodimer ARNT:AHR binds to core DNA sequence 5'-TGCGTG-3' within the dioxin response element (DRE) of target gene promoters and activates their transcription.</text>
</comment>
<name>A0A7L0ERW6_TROML</name>
<dbReference type="GO" id="GO:0005634">
    <property type="term" value="C:nucleus"/>
    <property type="evidence" value="ECO:0007669"/>
    <property type="project" value="UniProtKB-SubCell"/>
</dbReference>
<feature type="region of interest" description="Disordered" evidence="10">
    <location>
        <begin position="25"/>
        <end position="97"/>
    </location>
</feature>
<feature type="non-terminal residue" evidence="13">
    <location>
        <position position="1"/>
    </location>
</feature>
<evidence type="ECO:0000259" key="12">
    <source>
        <dbReference type="PROSITE" id="PS50888"/>
    </source>
</evidence>
<dbReference type="PROSITE" id="PS50888">
    <property type="entry name" value="BHLH"/>
    <property type="match status" value="1"/>
</dbReference>
<evidence type="ECO:0000313" key="13">
    <source>
        <dbReference type="EMBL" id="NXJ85594.1"/>
    </source>
</evidence>
<feature type="non-terminal residue" evidence="13">
    <location>
        <position position="807"/>
    </location>
</feature>
<keyword evidence="7" id="KW-0539">Nucleus</keyword>
<dbReference type="Pfam" id="PF14598">
    <property type="entry name" value="PAS_11"/>
    <property type="match status" value="1"/>
</dbReference>
<dbReference type="GO" id="GO:0046983">
    <property type="term" value="F:protein dimerization activity"/>
    <property type="evidence" value="ECO:0007669"/>
    <property type="project" value="InterPro"/>
</dbReference>
<keyword evidence="5" id="KW-0010">Activator</keyword>
<dbReference type="FunFam" id="4.10.280.10:FF:000011">
    <property type="entry name" value="Aryl hydrocarbon receptor nuclear translocator 2"/>
    <property type="match status" value="1"/>
</dbReference>
<dbReference type="InterPro" id="IPR001610">
    <property type="entry name" value="PAC"/>
</dbReference>
<evidence type="ECO:0000256" key="6">
    <source>
        <dbReference type="ARBA" id="ARBA00023163"/>
    </source>
</evidence>
<dbReference type="AlphaFoldDB" id="A0A7L0ERW6"/>
<dbReference type="InterPro" id="IPR011598">
    <property type="entry name" value="bHLH_dom"/>
</dbReference>
<dbReference type="FunFam" id="3.30.450.20:FF:000003">
    <property type="entry name" value="Aryl hydrocarbon receptor nuclear translocator 2"/>
    <property type="match status" value="1"/>
</dbReference>
<dbReference type="SUPFAM" id="SSF55785">
    <property type="entry name" value="PYP-like sensor domain (PAS domain)"/>
    <property type="match status" value="2"/>
</dbReference>
<evidence type="ECO:0000256" key="10">
    <source>
        <dbReference type="SAM" id="MobiDB-lite"/>
    </source>
</evidence>
<dbReference type="FunFam" id="3.30.450.20:FF:000028">
    <property type="entry name" value="Aryl hydrocarbon receptor nuclear translocator 1"/>
    <property type="match status" value="1"/>
</dbReference>
<keyword evidence="2" id="KW-0677">Repeat</keyword>
<feature type="domain" description="PAS" evidence="11">
    <location>
        <begin position="161"/>
        <end position="235"/>
    </location>
</feature>
<feature type="compositionally biased region" description="Basic and acidic residues" evidence="10">
    <location>
        <begin position="60"/>
        <end position="97"/>
    </location>
</feature>
<dbReference type="OrthoDB" id="71302at2759"/>
<dbReference type="InterPro" id="IPR050933">
    <property type="entry name" value="Circadian_TF"/>
</dbReference>
<dbReference type="NCBIfam" id="TIGR00229">
    <property type="entry name" value="sensory_box"/>
    <property type="match status" value="1"/>
</dbReference>
<dbReference type="InterPro" id="IPR035965">
    <property type="entry name" value="PAS-like_dom_sf"/>
</dbReference>
<dbReference type="SUPFAM" id="SSF47459">
    <property type="entry name" value="HLH, helix-loop-helix DNA-binding domain"/>
    <property type="match status" value="1"/>
</dbReference>
<dbReference type="PRINTS" id="PR00785">
    <property type="entry name" value="NCTRNSLOCATR"/>
</dbReference>
<dbReference type="GO" id="GO:0005737">
    <property type="term" value="C:cytoplasm"/>
    <property type="evidence" value="ECO:0007669"/>
    <property type="project" value="InterPro"/>
</dbReference>
<dbReference type="Gene3D" id="4.10.280.10">
    <property type="entry name" value="Helix-loop-helix DNA-binding domain"/>
    <property type="match status" value="1"/>
</dbReference>
<sequence>LLFFFSRLEMASDVSSLGAAVGSGNPAPGAQAGGAVVQRPNKRRPGLDFDDDGEGNSKFLRCDDDPMPSDKERFARSDDEQSSADKERLARENHSEIERRRRNKMTAYITELSDMVPTCSALARKPDKLTILRMAVSHMKSLRGTGNTSTDGTYKPSFLTDQELKHLILEAADGFLFIVSCETGRVVYVSDSVTPVLNQPQSEWFGSTLYDQVHPDDVGKLREQLSTSENALTEGTKPWCLSNKDPAAPPENASKGRILDLKTGTVKKEGQQSMRMCMGSRRSFICRMRCGNSSVDAVSVNRLSFMRNRCRNGLGAAKDGEPHYVVVHCTGYIKAWPPAGVSLPDDDPEAGQGSKFCLVAIGRLQVTSSPNCTDMNSVCQPTEFISRHNTEGIFTFIDHRCVATVGYQPQELLGKDIVDFCHPEDQQLLRDSFQQVVKLKGQVLSVMFRFRSKNREWLWMRTSSFTFQNPYSDEIEYIICTNTNVKNSSQESRPAPSSSLQRPQLGQSVSLPLEMGTAPLPARQQQPPQQTELEVVPGRESLAGYDHSQVPVQPVSAAGPEHSKPLEKAESLFNQERDPRFSEIYSGISTDQNKAIPASTVPANPPLFAQGNTFTPSRPAESFRSSSMVPPVNIIQQQPSPAGRILAQISRHTNPAQVSGTNWAAGTRPAFTPQQVASQTVKTRPPSFSMGTFQGTPSSFSPMTAPASTASPTGAAYPNLAGRGAGFSAEAAQTPAPFPARAADGVGMWPQWQGQHHGAAAGEQHVQQPQPSQPEVFSDMLTMLGDQGPNYNNEEFPELNIFPSFSE</sequence>
<protein>
    <recommendedName>
        <fullName evidence="8">Aryl hydrocarbon receptor nuclear translocator</fullName>
    </recommendedName>
</protein>
<dbReference type="EMBL" id="VXAG01002255">
    <property type="protein sequence ID" value="NXJ85594.1"/>
    <property type="molecule type" value="Genomic_DNA"/>
</dbReference>
<organism evidence="13 14">
    <name type="scientific">Trogon melanurus</name>
    <name type="common">Black-tailed trogon</name>
    <dbReference type="NCBI Taxonomy" id="56311"/>
    <lineage>
        <taxon>Eukaryota</taxon>
        <taxon>Metazoa</taxon>
        <taxon>Chordata</taxon>
        <taxon>Craniata</taxon>
        <taxon>Vertebrata</taxon>
        <taxon>Euteleostomi</taxon>
        <taxon>Archelosauria</taxon>
        <taxon>Archosauria</taxon>
        <taxon>Dinosauria</taxon>
        <taxon>Saurischia</taxon>
        <taxon>Theropoda</taxon>
        <taxon>Coelurosauria</taxon>
        <taxon>Aves</taxon>
        <taxon>Neognathae</taxon>
        <taxon>Neoaves</taxon>
        <taxon>Telluraves</taxon>
        <taxon>Coraciimorphae</taxon>
        <taxon>Trogoniformes</taxon>
        <taxon>Trogonidae</taxon>
        <taxon>Trogon</taxon>
    </lineage>
</organism>
<dbReference type="Pfam" id="PF00010">
    <property type="entry name" value="HLH"/>
    <property type="match status" value="1"/>
</dbReference>
<evidence type="ECO:0000313" key="14">
    <source>
        <dbReference type="Proteomes" id="UP000550660"/>
    </source>
</evidence>
<evidence type="ECO:0000256" key="9">
    <source>
        <dbReference type="ARBA" id="ARBA00045949"/>
    </source>
</evidence>
<dbReference type="CDD" id="cd00130">
    <property type="entry name" value="PAS"/>
    <property type="match status" value="2"/>
</dbReference>
<dbReference type="InterPro" id="IPR000014">
    <property type="entry name" value="PAS"/>
</dbReference>
<feature type="domain" description="PAS" evidence="11">
    <location>
        <begin position="389"/>
        <end position="440"/>
    </location>
</feature>
<dbReference type="Gene3D" id="3.30.450.20">
    <property type="entry name" value="PAS domain"/>
    <property type="match status" value="2"/>
</dbReference>
<feature type="compositionally biased region" description="Low complexity" evidence="10">
    <location>
        <begin position="25"/>
        <end position="38"/>
    </location>
</feature>
<gene>
    <name evidence="13" type="primary">Arnt</name>
    <name evidence="13" type="ORF">TROMEL_R09335</name>
</gene>
<evidence type="ECO:0000256" key="5">
    <source>
        <dbReference type="ARBA" id="ARBA00023159"/>
    </source>
</evidence>
<feature type="domain" description="BHLH" evidence="12">
    <location>
        <begin position="89"/>
        <end position="142"/>
    </location>
</feature>
<keyword evidence="14" id="KW-1185">Reference proteome</keyword>
<keyword evidence="6" id="KW-0804">Transcription</keyword>
<keyword evidence="3" id="KW-0805">Transcription regulation</keyword>
<evidence type="ECO:0000256" key="1">
    <source>
        <dbReference type="ARBA" id="ARBA00004123"/>
    </source>
</evidence>
<dbReference type="PANTHER" id="PTHR23042">
    <property type="entry name" value="CIRCADIAN PROTEIN CLOCK/ARNT/BMAL/PAS"/>
    <property type="match status" value="1"/>
</dbReference>
<dbReference type="CDD" id="cd18947">
    <property type="entry name" value="bHLH-PAS_ARNT"/>
    <property type="match status" value="1"/>
</dbReference>
<evidence type="ECO:0000256" key="4">
    <source>
        <dbReference type="ARBA" id="ARBA00023125"/>
    </source>
</evidence>
<dbReference type="SMART" id="SM00086">
    <property type="entry name" value="PAC"/>
    <property type="match status" value="1"/>
</dbReference>
<dbReference type="PROSITE" id="PS50112">
    <property type="entry name" value="PAS"/>
    <property type="match status" value="2"/>
</dbReference>
<evidence type="ECO:0000256" key="3">
    <source>
        <dbReference type="ARBA" id="ARBA00023015"/>
    </source>
</evidence>
<comment type="subcellular location">
    <subcellularLocation>
        <location evidence="1">Nucleus</location>
    </subcellularLocation>
</comment>
<evidence type="ECO:0000256" key="7">
    <source>
        <dbReference type="ARBA" id="ARBA00023242"/>
    </source>
</evidence>
<evidence type="ECO:0000259" key="11">
    <source>
        <dbReference type="PROSITE" id="PS50112"/>
    </source>
</evidence>
<dbReference type="SMART" id="SM00353">
    <property type="entry name" value="HLH"/>
    <property type="match status" value="1"/>
</dbReference>
<feature type="compositionally biased region" description="Polar residues" evidence="10">
    <location>
        <begin position="765"/>
        <end position="775"/>
    </location>
</feature>
<dbReference type="GO" id="GO:0003677">
    <property type="term" value="F:DNA binding"/>
    <property type="evidence" value="ECO:0007669"/>
    <property type="project" value="UniProtKB-KW"/>
</dbReference>
<feature type="region of interest" description="Disordered" evidence="10">
    <location>
        <begin position="751"/>
        <end position="807"/>
    </location>
</feature>
<dbReference type="InterPro" id="IPR001067">
    <property type="entry name" value="Nuc_translocat"/>
</dbReference>
<dbReference type="SMART" id="SM00091">
    <property type="entry name" value="PAS"/>
    <property type="match status" value="2"/>
</dbReference>
<reference evidence="13 14" key="1">
    <citation type="submission" date="2019-09" db="EMBL/GenBank/DDBJ databases">
        <title>Bird 10,000 Genomes (B10K) Project - Family phase.</title>
        <authorList>
            <person name="Zhang G."/>
        </authorList>
    </citation>
    <scope>NUCLEOTIDE SEQUENCE [LARGE SCALE GENOMIC DNA]</scope>
    <source>
        <strain evidence="13">B10K-DU-007-40</strain>
        <tissue evidence="13">Mixed tissue sample</tissue>
    </source>
</reference>
<comment type="caution">
    <text evidence="13">The sequence shown here is derived from an EMBL/GenBank/DDBJ whole genome shotgun (WGS) entry which is preliminary data.</text>
</comment>
<dbReference type="Pfam" id="PF00989">
    <property type="entry name" value="PAS"/>
    <property type="match status" value="1"/>
</dbReference>
<dbReference type="GO" id="GO:0005667">
    <property type="term" value="C:transcription regulator complex"/>
    <property type="evidence" value="ECO:0007669"/>
    <property type="project" value="InterPro"/>
</dbReference>
<dbReference type="GO" id="GO:0003700">
    <property type="term" value="F:DNA-binding transcription factor activity"/>
    <property type="evidence" value="ECO:0007669"/>
    <property type="project" value="InterPro"/>
</dbReference>
<keyword evidence="4" id="KW-0238">DNA-binding</keyword>
<dbReference type="Proteomes" id="UP000550660">
    <property type="component" value="Unassembled WGS sequence"/>
</dbReference>
<dbReference type="InterPro" id="IPR013767">
    <property type="entry name" value="PAS_fold"/>
</dbReference>
<dbReference type="InterPro" id="IPR036638">
    <property type="entry name" value="HLH_DNA-bd_sf"/>
</dbReference>
<evidence type="ECO:0000256" key="2">
    <source>
        <dbReference type="ARBA" id="ARBA00022737"/>
    </source>
</evidence>